<sequence length="145" mass="16671">MNRKLTVDNPQPPKRIRTLVKPSDADYEEVVLGWLEEDEINEYDFDDGGNDYEVNISTHSDLEKEISYLMTKAISLCILNLIMKCPFLINNLLTSRPQFLLGVYSTKEETDICGPKKYPPYHVPTPQRNIVIRMPGSKGFLMMIC</sequence>
<name>A0AAW1LRW5_POPJA</name>
<keyword evidence="2" id="KW-1185">Reference proteome</keyword>
<dbReference type="AlphaFoldDB" id="A0AAW1LRW5"/>
<organism evidence="1 2">
    <name type="scientific">Popillia japonica</name>
    <name type="common">Japanese beetle</name>
    <dbReference type="NCBI Taxonomy" id="7064"/>
    <lineage>
        <taxon>Eukaryota</taxon>
        <taxon>Metazoa</taxon>
        <taxon>Ecdysozoa</taxon>
        <taxon>Arthropoda</taxon>
        <taxon>Hexapoda</taxon>
        <taxon>Insecta</taxon>
        <taxon>Pterygota</taxon>
        <taxon>Neoptera</taxon>
        <taxon>Endopterygota</taxon>
        <taxon>Coleoptera</taxon>
        <taxon>Polyphaga</taxon>
        <taxon>Scarabaeiformia</taxon>
        <taxon>Scarabaeidae</taxon>
        <taxon>Rutelinae</taxon>
        <taxon>Popillia</taxon>
    </lineage>
</organism>
<comment type="caution">
    <text evidence="1">The sequence shown here is derived from an EMBL/GenBank/DDBJ whole genome shotgun (WGS) entry which is preliminary data.</text>
</comment>
<dbReference type="Proteomes" id="UP001458880">
    <property type="component" value="Unassembled WGS sequence"/>
</dbReference>
<dbReference type="EMBL" id="JASPKY010000094">
    <property type="protein sequence ID" value="KAK9737897.1"/>
    <property type="molecule type" value="Genomic_DNA"/>
</dbReference>
<evidence type="ECO:0000313" key="1">
    <source>
        <dbReference type="EMBL" id="KAK9737897.1"/>
    </source>
</evidence>
<proteinExistence type="predicted"/>
<reference evidence="1 2" key="1">
    <citation type="journal article" date="2024" name="BMC Genomics">
        <title>De novo assembly and annotation of Popillia japonica's genome with initial clues to its potential as an invasive pest.</title>
        <authorList>
            <person name="Cucini C."/>
            <person name="Boschi S."/>
            <person name="Funari R."/>
            <person name="Cardaioli E."/>
            <person name="Iannotti N."/>
            <person name="Marturano G."/>
            <person name="Paoli F."/>
            <person name="Bruttini M."/>
            <person name="Carapelli A."/>
            <person name="Frati F."/>
            <person name="Nardi F."/>
        </authorList>
    </citation>
    <scope>NUCLEOTIDE SEQUENCE [LARGE SCALE GENOMIC DNA]</scope>
    <source>
        <strain evidence="1">DMR45628</strain>
    </source>
</reference>
<protein>
    <submittedName>
        <fullName evidence="1">Uncharacterized protein</fullName>
    </submittedName>
</protein>
<evidence type="ECO:0000313" key="2">
    <source>
        <dbReference type="Proteomes" id="UP001458880"/>
    </source>
</evidence>
<accession>A0AAW1LRW5</accession>
<gene>
    <name evidence="1" type="ORF">QE152_g10322</name>
</gene>